<proteinExistence type="predicted"/>
<keyword evidence="3" id="KW-0677">Repeat</keyword>
<dbReference type="Proteomes" id="UP001519460">
    <property type="component" value="Unassembled WGS sequence"/>
</dbReference>
<keyword evidence="11" id="KW-1185">Reference proteome</keyword>
<evidence type="ECO:0000256" key="5">
    <source>
        <dbReference type="ARBA" id="ARBA00022833"/>
    </source>
</evidence>
<gene>
    <name evidence="10" type="ORF">BaRGS_00028518</name>
</gene>
<dbReference type="PROSITE" id="PS00028">
    <property type="entry name" value="ZINC_FINGER_C2H2_1"/>
    <property type="match status" value="23"/>
</dbReference>
<feature type="compositionally biased region" description="Acidic residues" evidence="8">
    <location>
        <begin position="271"/>
        <end position="280"/>
    </location>
</feature>
<comment type="caution">
    <text evidence="10">The sequence shown here is derived from an EMBL/GenBank/DDBJ whole genome shotgun (WGS) entry which is preliminary data.</text>
</comment>
<dbReference type="FunFam" id="3.30.160.60:FF:000446">
    <property type="entry name" value="Zinc finger protein"/>
    <property type="match status" value="1"/>
</dbReference>
<feature type="domain" description="C2H2-type" evidence="9">
    <location>
        <begin position="992"/>
        <end position="1020"/>
    </location>
</feature>
<feature type="domain" description="C2H2-type" evidence="9">
    <location>
        <begin position="2289"/>
        <end position="2316"/>
    </location>
</feature>
<feature type="domain" description="C2H2-type" evidence="9">
    <location>
        <begin position="440"/>
        <end position="461"/>
    </location>
</feature>
<dbReference type="PANTHER" id="PTHR24376">
    <property type="entry name" value="ZINC FINGER PROTEIN"/>
    <property type="match status" value="1"/>
</dbReference>
<feature type="domain" description="C2H2-type" evidence="9">
    <location>
        <begin position="2255"/>
        <end position="2285"/>
    </location>
</feature>
<evidence type="ECO:0000259" key="9">
    <source>
        <dbReference type="PROSITE" id="PS50157"/>
    </source>
</evidence>
<keyword evidence="6" id="KW-0539">Nucleus</keyword>
<feature type="domain" description="C2H2-type" evidence="9">
    <location>
        <begin position="1554"/>
        <end position="1582"/>
    </location>
</feature>
<feature type="domain" description="C2H2-type" evidence="9">
    <location>
        <begin position="939"/>
        <end position="966"/>
    </location>
</feature>
<protein>
    <recommendedName>
        <fullName evidence="9">C2H2-type domain-containing protein</fullName>
    </recommendedName>
</protein>
<reference evidence="10 11" key="1">
    <citation type="journal article" date="2023" name="Sci. Data">
        <title>Genome assembly of the Korean intertidal mud-creeper Batillaria attramentaria.</title>
        <authorList>
            <person name="Patra A.K."/>
            <person name="Ho P.T."/>
            <person name="Jun S."/>
            <person name="Lee S.J."/>
            <person name="Kim Y."/>
            <person name="Won Y.J."/>
        </authorList>
    </citation>
    <scope>NUCLEOTIDE SEQUENCE [LARGE SCALE GENOMIC DNA]</scope>
    <source>
        <strain evidence="10">Wonlab-2016</strain>
    </source>
</reference>
<feature type="domain" description="C2H2-type" evidence="9">
    <location>
        <begin position="769"/>
        <end position="792"/>
    </location>
</feature>
<evidence type="ECO:0000256" key="3">
    <source>
        <dbReference type="ARBA" id="ARBA00022737"/>
    </source>
</evidence>
<keyword evidence="4 7" id="KW-0863">Zinc-finger</keyword>
<feature type="domain" description="C2H2-type" evidence="9">
    <location>
        <begin position="2445"/>
        <end position="2472"/>
    </location>
</feature>
<feature type="domain" description="C2H2-type" evidence="9">
    <location>
        <begin position="714"/>
        <end position="737"/>
    </location>
</feature>
<evidence type="ECO:0000313" key="11">
    <source>
        <dbReference type="Proteomes" id="UP001519460"/>
    </source>
</evidence>
<sequence>MEEKPWLKSEFFAWHDGRRIVDLYELSKQLQCKQCRSLLDLRRTERESRFGLASVLYIACHCGVMNDVHTGRKQETGSDMANNGSGGGNMYEINIKASINLLMYGVGASRFLSFLALLDIPVPPPDDTSLIVPVTDDSEMQRPVTGAPSSSALPPVPPAFGSSEQYSAPPRPYNIPPSEYSIPPPSQTSIPGQRAGSYQLPHTSTSSYGTGSAVDSDQVTPSDSTPLPHTASSTYVPGGETGVKERLKERLTKNAPSGSGDDQKVMYVPPLDEDDSETEPVAERRSSTKSKSSGEEADNAPKCPDCAKIFTSIKGYNQHMKRVHNKEVKGEGSERKKSSEKSENNESLVGESSEQLTEQSSALKLTEISLDNSVQVEVNAVLYLCPHCPKSFLSFTSFGFHAKRSHKMQDLKDEGFGVMVKEIFEKFTTSFDDGQPCTFFRCLKCGKYFLQSHQAASHIRVGPDRNLLCASSCDNGKPLRPRICHHLLQERVDHLCPDCGAVFKYEDKQGFYRHTSVHTRTKKYACDKCPYRTCFLAYFKKHLNTHLAHRVRSHVCELCGKAYLDKRGLIDHRDRIHNKKDKDACHIQQTCKEQEVKETEEAVTDKVYVCAFCGQPFVRESSIPLHIQHKHGDNNLEGNRLDHTLEDVIVRNFHCVYYRCLKCGKEFVDQDKVAAHIRVDTAAKTIVCAKLAPRGQWLSIKQQKLLLDPGCREYLCHNCGMRFTTQASLTVHMKTRHEYMEGPKKYVCEICSFSTNTRETEEAVPDLVYVCTLCNHSLPGASGLPRHMRVKHQTTVSEGSYVKLSLGNVIAKCTQESFEGTYFKCLQCGAYIMHTPKVAVHVRITPERTLSCKTRCPKGIPVTRRLLQIRKSRCKDVLCLECGKILQGKLSLRRHMLACHTKQCDEQGMMLLCPECGHTFTNQSCFRKHMQLAHTKEKYGCALCGFMTHNKKYLEKHTEIHLRPSPCPRPFICDDLAFYTPDAEETMGDMVYVCTFCCQRFTVVTSLSRHMRHKHQATVSHESYLEFPLEGLILRCTQQDFPVPSVYYYKCLKCGEYLTSKRDIMAHLRITAEKSLSCKTHCPGDVQMKSWTNMSSPSQDPTDDAQKKILCPECGLSFPDKYLFARHQRTAHPINRFACELCSYATPYRSRLDRHHWSKHGRPSSFPRPFICEQCGKNFMDKDSLSSHKRIHKPKSYHCHMCPLAFVETEEATQDVVYVCTLCGQPFPFASSLPWHMRFKHQTQATQESSVELPLEGVVVRCTQNFYLGMYYKCLKCGEYFTTREYVNAHLRITREKSVSCKTHCPDGMKMKSWMYGLSQDPTHEEEKAILCPECGLTFSDKFYLARHKRSMHSNKRHVCEVCSYATAHRRNLHRHQWAMHSRPSPCPRPFICEQCGKSFMDKVALCNHKRIHKPKPYARCSSLLAHKKQQHGASSEKAEGEQQSLGEVVVRCRNEFGVSYFVCLKCNGYLPSRERMAAHIRIDSKGITCQKVCPSGSRLPWRQQVLLLNDNLSERKDFLCDSCGTTCKDKSTFLRHMATHYPDVPASLAVKRFKCELCSYSTNYRGYIQRHVLARHTPEPRPRPFVCDQCGKSYLDRSMLSQHRQQIHVRDKTFHCHFCPKDYEGACDRNPVCVHGMQTTFCNTEKISASLQSGHYEVQLGDAVARCSSEIKGENRVHYYACLKCDLEHHTARKIIEQICISEEGEISCKAQHPSGPTLTVQNVDVTLEEHFGILAEWHCSQCDVRLIGLRRMEEHRKQHTPAYCCDVCGEGFLSRYRLNGHYARKHQTGPRALRWICDRCGLALASKVGLKDHEKTHTENADNRSQLGENFNFTSEHVINPQQEIDKENPVHYYACLKCDLEHHTARKLIEHICISNEGEISCQKQHPSGPTLTVQNVNVALKQQLGILPKWHCSQCDVRLIGLRQMEEHRKQHASTYACDVCGEDFLSLYKLNVHSASKHKTGPLARHWICDRCGQSLSSQQGLRDHVQTHTEDTITKFNLEMQLDIAQDINGENKMHYYKCLKCDLEYYSAKRVVEHICIEGSCNWYEVRLGEIAVHCIREADGTNIPSCSKCLKCDCTFLFSRKLVQHVRIGSNGELSCEAHHPRGPRLTPLHKRLENLWEELCTCAQSADNLMRNKMHFSAISFILGKPPTCLKDIKGENHVRYFKCLKCDEAYYSAKRLVEHVSIGGDGEISCHNRHAGGPKLQTLHVNTLLEEQFGLTIVQYCRRCDVTLTGLLQIREHPKQHYQQFRCVCHVCGKMFISQNGLKRHCRFQHQKEPRERSWVCDHCGAAFFDRKILQDHKTVHSTEIDGENHYSYFKCMKCDADSESEFISPKRLIGHIRVSGDGEVSCDKKHPDGRRLSLRNVGAIVEEVFGIPAKSYCRKCNLYLSGTSLISRHYSQLHTRRFFCDICGVSIATSKGLKHHFVTKHQKEPRERSWVCDQCGKAFYCKNTLAHHKISHSVAESLRASIVRSCSSCVPR</sequence>
<evidence type="ECO:0000256" key="1">
    <source>
        <dbReference type="ARBA" id="ARBA00004123"/>
    </source>
</evidence>
<feature type="domain" description="C2H2-type" evidence="9">
    <location>
        <begin position="658"/>
        <end position="685"/>
    </location>
</feature>
<feature type="domain" description="C2H2-type" evidence="9">
    <location>
        <begin position="911"/>
        <end position="939"/>
    </location>
</feature>
<evidence type="ECO:0000256" key="2">
    <source>
        <dbReference type="ARBA" id="ARBA00022723"/>
    </source>
</evidence>
<feature type="region of interest" description="Disordered" evidence="8">
    <location>
        <begin position="139"/>
        <end position="301"/>
    </location>
</feature>
<feature type="domain" description="C2H2-type" evidence="9">
    <location>
        <begin position="608"/>
        <end position="636"/>
    </location>
</feature>
<dbReference type="Gene3D" id="3.30.160.60">
    <property type="entry name" value="Classic Zinc Finger"/>
    <property type="match status" value="17"/>
</dbReference>
<name>A0ABD0JZU4_9CAEN</name>
<dbReference type="Pfam" id="PF00096">
    <property type="entry name" value="zf-C2H2"/>
    <property type="match status" value="6"/>
</dbReference>
<dbReference type="InterPro" id="IPR036236">
    <property type="entry name" value="Znf_C2H2_sf"/>
</dbReference>
<dbReference type="EMBL" id="JACVVK020000285">
    <property type="protein sequence ID" value="KAK7480242.1"/>
    <property type="molecule type" value="Genomic_DNA"/>
</dbReference>
<dbReference type="GO" id="GO:0005634">
    <property type="term" value="C:nucleus"/>
    <property type="evidence" value="ECO:0007669"/>
    <property type="project" value="UniProtKB-SubCell"/>
</dbReference>
<feature type="domain" description="C2H2-type" evidence="9">
    <location>
        <begin position="1272"/>
        <end position="1293"/>
    </location>
</feature>
<evidence type="ECO:0000256" key="4">
    <source>
        <dbReference type="ARBA" id="ARBA00022771"/>
    </source>
</evidence>
<feature type="domain" description="C2H2-type" evidence="9">
    <location>
        <begin position="877"/>
        <end position="905"/>
    </location>
</feature>
<dbReference type="GO" id="GO:0008270">
    <property type="term" value="F:zinc ion binding"/>
    <property type="evidence" value="ECO:0007669"/>
    <property type="project" value="UniProtKB-KW"/>
</dbReference>
<feature type="domain" description="C2H2-type" evidence="9">
    <location>
        <begin position="1218"/>
        <end position="1246"/>
    </location>
</feature>
<feature type="domain" description="C2H2-type" evidence="9">
    <location>
        <begin position="1940"/>
        <end position="1963"/>
    </location>
</feature>
<dbReference type="PROSITE" id="PS50157">
    <property type="entry name" value="ZINC_FINGER_C2H2_2"/>
    <property type="match status" value="29"/>
</dbReference>
<feature type="compositionally biased region" description="Basic and acidic residues" evidence="8">
    <location>
        <begin position="242"/>
        <end position="252"/>
    </location>
</feature>
<feature type="domain" description="C2H2-type" evidence="9">
    <location>
        <begin position="1765"/>
        <end position="1794"/>
    </location>
</feature>
<feature type="domain" description="C2H2-type" evidence="9">
    <location>
        <begin position="1391"/>
        <end position="1418"/>
    </location>
</feature>
<evidence type="ECO:0000313" key="10">
    <source>
        <dbReference type="EMBL" id="KAK7480242.1"/>
    </source>
</evidence>
<dbReference type="PANTHER" id="PTHR24376:SF235">
    <property type="entry name" value="C2H2-TYPE DOMAIN-CONTAINING PROTEIN"/>
    <property type="match status" value="1"/>
</dbReference>
<dbReference type="SMART" id="SM00355">
    <property type="entry name" value="ZnF_C2H2"/>
    <property type="match status" value="42"/>
</dbReference>
<keyword evidence="2" id="KW-0479">Metal-binding</keyword>
<feature type="domain" description="C2H2-type" evidence="9">
    <location>
        <begin position="554"/>
        <end position="582"/>
    </location>
</feature>
<feature type="domain" description="C2H2-type" evidence="9">
    <location>
        <begin position="1170"/>
        <end position="1197"/>
    </location>
</feature>
<feature type="domain" description="C2H2-type" evidence="9">
    <location>
        <begin position="1109"/>
        <end position="1137"/>
    </location>
</feature>
<feature type="domain" description="C2H2-type" evidence="9">
    <location>
        <begin position="1972"/>
        <end position="1999"/>
    </location>
</feature>
<feature type="domain" description="C2H2-type" evidence="9">
    <location>
        <begin position="1330"/>
        <end position="1358"/>
    </location>
</feature>
<keyword evidence="5" id="KW-0862">Zinc</keyword>
<organism evidence="10 11">
    <name type="scientific">Batillaria attramentaria</name>
    <dbReference type="NCBI Taxonomy" id="370345"/>
    <lineage>
        <taxon>Eukaryota</taxon>
        <taxon>Metazoa</taxon>
        <taxon>Spiralia</taxon>
        <taxon>Lophotrochozoa</taxon>
        <taxon>Mollusca</taxon>
        <taxon>Gastropoda</taxon>
        <taxon>Caenogastropoda</taxon>
        <taxon>Sorbeoconcha</taxon>
        <taxon>Cerithioidea</taxon>
        <taxon>Batillariidae</taxon>
        <taxon>Batillaria</taxon>
    </lineage>
</organism>
<comment type="subcellular location">
    <subcellularLocation>
        <location evidence="1">Nucleus</location>
    </subcellularLocation>
</comment>
<dbReference type="SUPFAM" id="SSF57667">
    <property type="entry name" value="beta-beta-alpha zinc fingers"/>
    <property type="match status" value="11"/>
</dbReference>
<feature type="domain" description="C2H2-type" evidence="9">
    <location>
        <begin position="1797"/>
        <end position="1824"/>
    </location>
</feature>
<evidence type="ECO:0000256" key="6">
    <source>
        <dbReference type="ARBA" id="ARBA00023242"/>
    </source>
</evidence>
<feature type="domain" description="C2H2-type" evidence="9">
    <location>
        <begin position="1586"/>
        <end position="1614"/>
    </location>
</feature>
<feature type="domain" description="C2H2-type" evidence="9">
    <location>
        <begin position="1358"/>
        <end position="1386"/>
    </location>
</feature>
<feature type="region of interest" description="Disordered" evidence="8">
    <location>
        <begin position="320"/>
        <end position="355"/>
    </location>
</feature>
<dbReference type="InterPro" id="IPR013087">
    <property type="entry name" value="Znf_C2H2_type"/>
</dbReference>
<feature type="compositionally biased region" description="Polar residues" evidence="8">
    <location>
        <begin position="200"/>
        <end position="235"/>
    </location>
</feature>
<feature type="domain" description="C2H2-type" evidence="9">
    <location>
        <begin position="301"/>
        <end position="329"/>
    </location>
</feature>
<evidence type="ECO:0000256" key="8">
    <source>
        <dbReference type="SAM" id="MobiDB-lite"/>
    </source>
</evidence>
<dbReference type="FunFam" id="3.30.160.60:FF:000706">
    <property type="entry name" value="Zinc finger protein"/>
    <property type="match status" value="1"/>
</dbReference>
<feature type="compositionally biased region" description="Basic and acidic residues" evidence="8">
    <location>
        <begin position="325"/>
        <end position="344"/>
    </location>
</feature>
<feature type="domain" description="C2H2-type" evidence="9">
    <location>
        <begin position="1519"/>
        <end position="1546"/>
    </location>
</feature>
<evidence type="ECO:0000256" key="7">
    <source>
        <dbReference type="PROSITE-ProRule" id="PRU00042"/>
    </source>
</evidence>
<accession>A0ABD0JZU4</accession>
<feature type="domain" description="C2H2-type" evidence="9">
    <location>
        <begin position="383"/>
        <end position="411"/>
    </location>
</feature>